<protein>
    <submittedName>
        <fullName evidence="3">S8 family serine peptidase</fullName>
    </submittedName>
</protein>
<accession>A0A6L3ZGL8</accession>
<dbReference type="RefSeq" id="WP_151693518.1">
    <property type="nucleotide sequence ID" value="NZ_BMGX01000001.1"/>
</dbReference>
<dbReference type="SUPFAM" id="SSF52743">
    <property type="entry name" value="Subtilisin-like"/>
    <property type="match status" value="1"/>
</dbReference>
<dbReference type="GO" id="GO:0004252">
    <property type="term" value="F:serine-type endopeptidase activity"/>
    <property type="evidence" value="ECO:0007669"/>
    <property type="project" value="InterPro"/>
</dbReference>
<gene>
    <name evidence="3" type="ORF">F8C82_10385</name>
</gene>
<dbReference type="Gene3D" id="2.60.120.380">
    <property type="match status" value="1"/>
</dbReference>
<dbReference type="GO" id="GO:0006508">
    <property type="term" value="P:proteolysis"/>
    <property type="evidence" value="ECO:0007669"/>
    <property type="project" value="InterPro"/>
</dbReference>
<dbReference type="InterPro" id="IPR008979">
    <property type="entry name" value="Galactose-bd-like_sf"/>
</dbReference>
<sequence length="1009" mass="109163">MTKLTLLVLLLVISFSPLSAQNKTVSQRETVRVDSLKAGSSLAVNLEGDGIAIGQWESFSGSNAEVNSSLSDLAHFTNLDTSGTSGHATTVAKIMGSKGATNASEIGVVPNATFYVFDVDFPYSNMIAELADAIDEYDLLLSNHSYDDNAGWQLDTFWFGVNNISETEDYKFGYYGYLARKYDSIMYAHPHHLIVKSVFNDRGVVGPGGSFSSYTKNGSSWDLVTRSSPYPEADGGTDGYDGLSPDATSKNALVVGAVSNISGGYSTYTDIDYSSSQSQWGPTDDGRIKPDVVSPGDLSGGTAYSSFSTPVVTGIAAMLQEYYHDLHGRYMLASSVKALLIHTADAATANGSPNASSGYGLVNAHSAGAFLKNSDDRQQLIEGELANGETHEYSVYLDGTTDFRATLAWTDPAGITPTLEYDSTDLDDTTHILVNDLDMKLWNTSGPSMVGAAWKLDVSSPGSAATQGNNSVDNVERVDVSSASLSAGWYTVRVSHKGTVASPQQYSLLISDAGGVTFEAGGWSAAPNTWRSGVLVTVKDTSTIALVSADVSVGQLRVVPNGKLRIAEGNTLSVMSQVHLEADASGMAIMKGKVSGDVRVHFYIEGTAGFRYFGVPVRANGADWEADMNRVHFNGHSSPSIYGWNAATASWVALSESDSLHEHGGVVSYMGTNNHGQFSPLPLSKYITGELMPRTQSYTLTVDSDTDPSNSDEGWNLVSNFTTAPLDGQSIDWSGTDGTYYTWDSNLGDYASSNGMSHTKGGGRYIPRGQSFWLYCPSGSTGLLAIDSSDAVLTANPDVNKMNYFVRIKWYLSSGSYDEVFLRWDGNSSRSFRFGEDMLRKPLNDASRPECRWRIEDMDCVMGVFPWSASDSCQLLWNAGIAGIDSVGITAELPRGMSVKWSKNGMDYPLYQSNVLLNGNGAVYLKWDASRVSVHQNQIHRGAFEVTGRKVRWNGEKPMRASFYDLSGKLLLDKVWMPGEEQMMEFHAGVYTLVDQRGDVLKCSFGTRE</sequence>
<keyword evidence="1" id="KW-0732">Signal</keyword>
<proteinExistence type="predicted"/>
<keyword evidence="4" id="KW-1185">Reference proteome</keyword>
<comment type="caution">
    <text evidence="3">The sequence shown here is derived from an EMBL/GenBank/DDBJ whole genome shotgun (WGS) entry which is preliminary data.</text>
</comment>
<organism evidence="3 4">
    <name type="scientific">Phaeocystidibacter marisrubri</name>
    <dbReference type="NCBI Taxonomy" id="1577780"/>
    <lineage>
        <taxon>Bacteria</taxon>
        <taxon>Pseudomonadati</taxon>
        <taxon>Bacteroidota</taxon>
        <taxon>Flavobacteriia</taxon>
        <taxon>Flavobacteriales</taxon>
        <taxon>Phaeocystidibacteraceae</taxon>
        <taxon>Phaeocystidibacter</taxon>
    </lineage>
</organism>
<dbReference type="SUPFAM" id="SSF49785">
    <property type="entry name" value="Galactose-binding domain-like"/>
    <property type="match status" value="1"/>
</dbReference>
<feature type="signal peptide" evidence="1">
    <location>
        <begin position="1"/>
        <end position="20"/>
    </location>
</feature>
<evidence type="ECO:0000313" key="3">
    <source>
        <dbReference type="EMBL" id="KAB2816089.1"/>
    </source>
</evidence>
<evidence type="ECO:0000313" key="4">
    <source>
        <dbReference type="Proteomes" id="UP000484164"/>
    </source>
</evidence>
<dbReference type="InterPro" id="IPR000209">
    <property type="entry name" value="Peptidase_S8/S53_dom"/>
</dbReference>
<dbReference type="EMBL" id="WBVQ01000002">
    <property type="protein sequence ID" value="KAB2816089.1"/>
    <property type="molecule type" value="Genomic_DNA"/>
</dbReference>
<dbReference type="OrthoDB" id="9792152at2"/>
<feature type="chain" id="PRO_5027045102" evidence="1">
    <location>
        <begin position="21"/>
        <end position="1009"/>
    </location>
</feature>
<evidence type="ECO:0000256" key="1">
    <source>
        <dbReference type="SAM" id="SignalP"/>
    </source>
</evidence>
<dbReference type="Gene3D" id="3.40.50.200">
    <property type="entry name" value="Peptidase S8/S53 domain"/>
    <property type="match status" value="1"/>
</dbReference>
<reference evidence="3 4" key="1">
    <citation type="submission" date="2019-10" db="EMBL/GenBank/DDBJ databases">
        <title>Genome sequence of Phaeocystidibacter marisrubri JCM30614 (type strain).</title>
        <authorList>
            <person name="Bowman J.P."/>
        </authorList>
    </citation>
    <scope>NUCLEOTIDE SEQUENCE [LARGE SCALE GENOMIC DNA]</scope>
    <source>
        <strain evidence="3 4">JCM 30614</strain>
    </source>
</reference>
<dbReference type="Proteomes" id="UP000484164">
    <property type="component" value="Unassembled WGS sequence"/>
</dbReference>
<dbReference type="InterPro" id="IPR036852">
    <property type="entry name" value="Peptidase_S8/S53_dom_sf"/>
</dbReference>
<feature type="domain" description="Peptidase S8/S53" evidence="2">
    <location>
        <begin position="80"/>
        <end position="360"/>
    </location>
</feature>
<name>A0A6L3ZGL8_9FLAO</name>
<dbReference type="AlphaFoldDB" id="A0A6L3ZGL8"/>
<dbReference type="Pfam" id="PF00082">
    <property type="entry name" value="Peptidase_S8"/>
    <property type="match status" value="1"/>
</dbReference>
<evidence type="ECO:0000259" key="2">
    <source>
        <dbReference type="Pfam" id="PF00082"/>
    </source>
</evidence>